<keyword evidence="1" id="KW-0694">RNA-binding</keyword>
<feature type="region of interest" description="Disordered" evidence="2">
    <location>
        <begin position="745"/>
        <end position="812"/>
    </location>
</feature>
<evidence type="ECO:0000313" key="5">
    <source>
        <dbReference type="Proteomes" id="UP001295794"/>
    </source>
</evidence>
<dbReference type="Proteomes" id="UP001295794">
    <property type="component" value="Unassembled WGS sequence"/>
</dbReference>
<gene>
    <name evidence="4" type="ORF">MYCIT1_LOCUS32965</name>
</gene>
<feature type="region of interest" description="Disordered" evidence="2">
    <location>
        <begin position="1"/>
        <end position="79"/>
    </location>
</feature>
<feature type="region of interest" description="Disordered" evidence="2">
    <location>
        <begin position="460"/>
        <end position="479"/>
    </location>
</feature>
<keyword evidence="5" id="KW-1185">Reference proteome</keyword>
<feature type="compositionally biased region" description="Polar residues" evidence="2">
    <location>
        <begin position="602"/>
        <end position="612"/>
    </location>
</feature>
<dbReference type="InterPro" id="IPR035979">
    <property type="entry name" value="RBD_domain_sf"/>
</dbReference>
<feature type="region of interest" description="Disordered" evidence="2">
    <location>
        <begin position="583"/>
        <end position="612"/>
    </location>
</feature>
<feature type="non-terminal residue" evidence="4">
    <location>
        <position position="812"/>
    </location>
</feature>
<evidence type="ECO:0000259" key="3">
    <source>
        <dbReference type="Pfam" id="PF04059"/>
    </source>
</evidence>
<dbReference type="InterPro" id="IPR012677">
    <property type="entry name" value="Nucleotide-bd_a/b_plait_sf"/>
</dbReference>
<evidence type="ECO:0000313" key="4">
    <source>
        <dbReference type="EMBL" id="CAK5281736.1"/>
    </source>
</evidence>
<dbReference type="PANTHER" id="PTHR23189">
    <property type="entry name" value="RNA RECOGNITION MOTIF-CONTAINING"/>
    <property type="match status" value="1"/>
</dbReference>
<feature type="compositionally biased region" description="Low complexity" evidence="2">
    <location>
        <begin position="415"/>
        <end position="438"/>
    </location>
</feature>
<protein>
    <recommendedName>
        <fullName evidence="3">Mei2-like C-terminal RNA recognition motif domain-containing protein</fullName>
    </recommendedName>
</protein>
<feature type="region of interest" description="Disordered" evidence="2">
    <location>
        <begin position="398"/>
        <end position="450"/>
    </location>
</feature>
<dbReference type="AlphaFoldDB" id="A0AAD2HT70"/>
<reference evidence="4" key="1">
    <citation type="submission" date="2023-11" db="EMBL/GenBank/DDBJ databases">
        <authorList>
            <person name="De Vega J J."/>
            <person name="De Vega J J."/>
        </authorList>
    </citation>
    <scope>NUCLEOTIDE SEQUENCE</scope>
</reference>
<dbReference type="Pfam" id="PF04059">
    <property type="entry name" value="RRM_2"/>
    <property type="match status" value="1"/>
</dbReference>
<dbReference type="GO" id="GO:0003723">
    <property type="term" value="F:RNA binding"/>
    <property type="evidence" value="ECO:0007669"/>
    <property type="project" value="UniProtKB-KW"/>
</dbReference>
<proteinExistence type="predicted"/>
<feature type="compositionally biased region" description="Basic and acidic residues" evidence="2">
    <location>
        <begin position="802"/>
        <end position="812"/>
    </location>
</feature>
<evidence type="ECO:0000256" key="1">
    <source>
        <dbReference type="ARBA" id="ARBA00022884"/>
    </source>
</evidence>
<dbReference type="InterPro" id="IPR034862">
    <property type="entry name" value="Fungal_Mei2-like_RRM3"/>
</dbReference>
<dbReference type="InterPro" id="IPR007201">
    <property type="entry name" value="Mei2-like_Rrm_C"/>
</dbReference>
<feature type="compositionally biased region" description="Low complexity" evidence="2">
    <location>
        <begin position="1"/>
        <end position="10"/>
    </location>
</feature>
<organism evidence="4 5">
    <name type="scientific">Mycena citricolor</name>
    <dbReference type="NCBI Taxonomy" id="2018698"/>
    <lineage>
        <taxon>Eukaryota</taxon>
        <taxon>Fungi</taxon>
        <taxon>Dikarya</taxon>
        <taxon>Basidiomycota</taxon>
        <taxon>Agaricomycotina</taxon>
        <taxon>Agaricomycetes</taxon>
        <taxon>Agaricomycetidae</taxon>
        <taxon>Agaricales</taxon>
        <taxon>Marasmiineae</taxon>
        <taxon>Mycenaceae</taxon>
        <taxon>Mycena</taxon>
    </lineage>
</organism>
<dbReference type="Gene3D" id="3.30.70.330">
    <property type="match status" value="1"/>
</dbReference>
<dbReference type="CDD" id="cd12532">
    <property type="entry name" value="RRM3_MEI2_fungi"/>
    <property type="match status" value="1"/>
</dbReference>
<dbReference type="SUPFAM" id="SSF54928">
    <property type="entry name" value="RNA-binding domain, RBD"/>
    <property type="match status" value="1"/>
</dbReference>
<evidence type="ECO:0000256" key="2">
    <source>
        <dbReference type="SAM" id="MobiDB-lite"/>
    </source>
</evidence>
<feature type="domain" description="Mei2-like C-terminal RNA recognition motif" evidence="3">
    <location>
        <begin position="628"/>
        <end position="724"/>
    </location>
</feature>
<dbReference type="EMBL" id="CAVNYO010000444">
    <property type="protein sequence ID" value="CAK5281736.1"/>
    <property type="molecule type" value="Genomic_DNA"/>
</dbReference>
<name>A0AAD2HT70_9AGAR</name>
<sequence length="812" mass="88927">PIMSPSALSPDPSPPLHRPDDALSVRPHPPRLQHSPSMPNIWFPPHSGPIPARLTENPAADTCEEPDQDVRTPTSTKCIPDEHRSQLASLDTNKRRLRCDTDIPLTPPLTPSSSIRTATSIESSASTNASVASSASSLPTSIFEDRIGFSDPDSTSTRFLILKNVSRTVTPDTLQAALVATLYESNLIYHPSRDIAQAVAMADVIKGVFLRFHQSHGIAVLAFYDVRQAKAALTVLSTPGTGPLLQCVGEKATPGPAGGWLECAFISEKNLIDMAGKSSFLNDIQGTLTLVAELVPAGGGDDTVNPDAISVATTVGVLKEVGALRSFLLSATANQFSSRLVFEVEFYDSRDVENACKTVDGHMFFGTRLTISPRDCRPTEEASLQFPIVDEDAEEAFVPRTRQRSASDGHESLDSLSTSPPLFYSSPPTSPSSGTPRTPESHSRTVSNHLSFDAVRQIADATPTRPRSASVGSSGGPEAVHAEYLHEPPVYPSFYPCSTPPLPPAFYAFPAHHANQFMTPPAAITHHGHHPYEHWQYEPTLIYPGPFPPPPPPPPPMGPEFWPGSPAPLHPIPCYHHYAAPPQHTHRHATASGPPPSRVAVPSSNSNGASNERNLLNLAKIENGEDTRTTVMIKNIPNKMSDKDLMVYVAKVCPRRIDFLYLRMDFTNGCNVGYAFVNFISVQDLLRFAKARLGEKWNMFSSEKVLQMSYANYQGKEALVEKFKNSCIMDEKEEWQPKIFYSAGPEQGLPEPFPAPTHLRRKERSSYNRGPLYGPGSLQTSLGARRHMEDRQSSGQRYPPRLLRDNENLAKK</sequence>
<accession>A0AAD2HT70</accession>
<comment type="caution">
    <text evidence="4">The sequence shown here is derived from an EMBL/GenBank/DDBJ whole genome shotgun (WGS) entry which is preliminary data.</text>
</comment>